<evidence type="ECO:0000313" key="4">
    <source>
        <dbReference type="EMBL" id="GAA4041690.1"/>
    </source>
</evidence>
<dbReference type="Gene3D" id="3.40.50.300">
    <property type="entry name" value="P-loop containing nucleotide triphosphate hydrolases"/>
    <property type="match status" value="1"/>
</dbReference>
<dbReference type="EMBL" id="BAABBR010000001">
    <property type="protein sequence ID" value="GAA4041690.1"/>
    <property type="molecule type" value="Genomic_DNA"/>
</dbReference>
<organism evidence="4 5">
    <name type="scientific">Sphingomonas rosea</name>
    <dbReference type="NCBI Taxonomy" id="335605"/>
    <lineage>
        <taxon>Bacteria</taxon>
        <taxon>Pseudomonadati</taxon>
        <taxon>Pseudomonadota</taxon>
        <taxon>Alphaproteobacteria</taxon>
        <taxon>Sphingomonadales</taxon>
        <taxon>Sphingomonadaceae</taxon>
        <taxon>Sphingomonas</taxon>
    </lineage>
</organism>
<evidence type="ECO:0000256" key="2">
    <source>
        <dbReference type="SAM" id="MobiDB-lite"/>
    </source>
</evidence>
<dbReference type="InterPro" id="IPR035421">
    <property type="entry name" value="Terminase_6C"/>
</dbReference>
<dbReference type="Pfam" id="PF17289">
    <property type="entry name" value="Terminase_6C"/>
    <property type="match status" value="1"/>
</dbReference>
<sequence length="444" mass="47900">MPAGRCSQPGHGPINDHPFGPAEDQPDEALRPWSERAHAGQLEPEGDHDQWLILAGRGFGKTQAGAEWLAEQVLAHGKMRIALISATVEEARDVMVLGATGIMTIRPDVLEKWVPSRGEIHFVGGSIGKLFSGANPERLRGFQFHLAWCDELAKWRKAEATWDNLQFALRLGERPKALITTTPSASPILADILAARNTATTRGTTFDNPHLGAVFVRKMKDKYGATHKGKVELYGELPPPPGALWTPEMIAESREGEPDGTAMESVAIGVDPPARDGTCGIVVCGRDVAGNYHVLDDHSIAASSPKIWSSKVADAARSNQDRLEDGRSVQIVAEGNQGGSMVRDVILQHEGDDLSVGLVHAAVNKSARAEPIAILFERGKVRMHRSFPELERQLCGLIAGGGYEGPGSSPDRADAMVWALTKLSDTGTRRRVGPGIRSFDDPPD</sequence>
<proteinExistence type="predicted"/>
<name>A0ABP7UGT6_9SPHN</name>
<reference evidence="5" key="1">
    <citation type="journal article" date="2019" name="Int. J. Syst. Evol. Microbiol.">
        <title>The Global Catalogue of Microorganisms (GCM) 10K type strain sequencing project: providing services to taxonomists for standard genome sequencing and annotation.</title>
        <authorList>
            <consortium name="The Broad Institute Genomics Platform"/>
            <consortium name="The Broad Institute Genome Sequencing Center for Infectious Disease"/>
            <person name="Wu L."/>
            <person name="Ma J."/>
        </authorList>
    </citation>
    <scope>NUCLEOTIDE SEQUENCE [LARGE SCALE GENOMIC DNA]</scope>
    <source>
        <strain evidence="5">JCM 17564</strain>
    </source>
</reference>
<comment type="caution">
    <text evidence="4">The sequence shown here is derived from an EMBL/GenBank/DDBJ whole genome shotgun (WGS) entry which is preliminary data.</text>
</comment>
<evidence type="ECO:0000256" key="1">
    <source>
        <dbReference type="ARBA" id="ARBA00022612"/>
    </source>
</evidence>
<evidence type="ECO:0000313" key="5">
    <source>
        <dbReference type="Proteomes" id="UP001424459"/>
    </source>
</evidence>
<gene>
    <name evidence="4" type="ORF">GCM10022281_23460</name>
</gene>
<feature type="region of interest" description="Disordered" evidence="2">
    <location>
        <begin position="1"/>
        <end position="28"/>
    </location>
</feature>
<dbReference type="RefSeq" id="WP_344697274.1">
    <property type="nucleotide sequence ID" value="NZ_BAABBR010000001.1"/>
</dbReference>
<evidence type="ECO:0000259" key="3">
    <source>
        <dbReference type="Pfam" id="PF17289"/>
    </source>
</evidence>
<feature type="domain" description="Terminase large subunit gp17-like C-terminal" evidence="3">
    <location>
        <begin position="268"/>
        <end position="422"/>
    </location>
</feature>
<keyword evidence="1" id="KW-1188">Viral release from host cell</keyword>
<protein>
    <submittedName>
        <fullName evidence="4">Terminase family protein</fullName>
    </submittedName>
</protein>
<accession>A0ABP7UGT6</accession>
<dbReference type="Proteomes" id="UP001424459">
    <property type="component" value="Unassembled WGS sequence"/>
</dbReference>
<keyword evidence="5" id="KW-1185">Reference proteome</keyword>
<dbReference type="InterPro" id="IPR027417">
    <property type="entry name" value="P-loop_NTPase"/>
</dbReference>
<dbReference type="Pfam" id="PF03237">
    <property type="entry name" value="Terminase_6N"/>
    <property type="match status" value="1"/>
</dbReference>